<evidence type="ECO:0000313" key="1">
    <source>
        <dbReference type="EMBL" id="BBX04177.1"/>
    </source>
</evidence>
<dbReference type="EMBL" id="AP022560">
    <property type="protein sequence ID" value="BBX04177.1"/>
    <property type="molecule type" value="Genomic_DNA"/>
</dbReference>
<dbReference type="AlphaFoldDB" id="A0AAD1HEY4"/>
<dbReference type="SUPFAM" id="SSF51905">
    <property type="entry name" value="FAD/NAD(P)-binding domain"/>
    <property type="match status" value="1"/>
</dbReference>
<evidence type="ECO:0008006" key="3">
    <source>
        <dbReference type="Google" id="ProtNLM"/>
    </source>
</evidence>
<evidence type="ECO:0000313" key="2">
    <source>
        <dbReference type="Proteomes" id="UP000466681"/>
    </source>
</evidence>
<keyword evidence="2" id="KW-1185">Reference proteome</keyword>
<dbReference type="PANTHER" id="PTHR43422:SF3">
    <property type="entry name" value="THIAMINE THIAZOLE SYNTHASE"/>
    <property type="match status" value="1"/>
</dbReference>
<accession>A0AAD1HEY4</accession>
<gene>
    <name evidence="1" type="ORF">MMOR_51130</name>
</gene>
<organism evidence="1 2">
    <name type="scientific">Mycolicibacterium moriokaense</name>
    <dbReference type="NCBI Taxonomy" id="39691"/>
    <lineage>
        <taxon>Bacteria</taxon>
        <taxon>Bacillati</taxon>
        <taxon>Actinomycetota</taxon>
        <taxon>Actinomycetes</taxon>
        <taxon>Mycobacteriales</taxon>
        <taxon>Mycobacteriaceae</taxon>
        <taxon>Mycolicibacterium</taxon>
    </lineage>
</organism>
<name>A0AAD1HEY4_9MYCO</name>
<proteinExistence type="predicted"/>
<protein>
    <recommendedName>
        <fullName evidence="3">Oxidoreductase</fullName>
    </recommendedName>
</protein>
<reference evidence="1 2" key="1">
    <citation type="journal article" date="2019" name="Emerg. Microbes Infect.">
        <title>Comprehensive subspecies identification of 175 nontuberculous mycobacteria species based on 7547 genomic profiles.</title>
        <authorList>
            <person name="Matsumoto Y."/>
            <person name="Kinjo T."/>
            <person name="Motooka D."/>
            <person name="Nabeya D."/>
            <person name="Jung N."/>
            <person name="Uechi K."/>
            <person name="Horii T."/>
            <person name="Iida T."/>
            <person name="Fujita J."/>
            <person name="Nakamura S."/>
        </authorList>
    </citation>
    <scope>NUCLEOTIDE SEQUENCE [LARGE SCALE GENOMIC DNA]</scope>
    <source>
        <strain evidence="1 2">JCM 6375</strain>
    </source>
</reference>
<dbReference type="PANTHER" id="PTHR43422">
    <property type="entry name" value="THIAMINE THIAZOLE SYNTHASE"/>
    <property type="match status" value="1"/>
</dbReference>
<dbReference type="KEGG" id="mmor:MMOR_51130"/>
<sequence length="460" mass="50668">MHPMGRSYKHAIVIGGSLAGLCAARVLSDDSEHVTVYERDELPDGPANRPAIPQGRHVHMLMARGAQEFESHFPGLLDDMVADGVPILENRPDCIHFGAAGHVLGTAHRLQDKFTAYVPSRPMLEWQIRRRVQAIENVGIIHATVTEPTYDAASRRVTGVLLDSGETVSADLVVDAAGRGTRLPNWLEKWGYPRPHEETVDVGISYASQRVRVPDGLLTEKVVVAGASRDQPLGVGMLLYEDGIWNVTTFGVAKTEPPRDFAQCCDLADDVLPGHVSSALRQGTPLGEMAFHKYPISRWRRYDKLERFPGGIFPFGDAVASFNPTFGQGMTMTAIQAANLRGVIESGESDIAAQLAKATAKTTYPVWMMTAIGDLTLHNATGEMPRWYKPVGGLFDQFLGAAETDPVLAEWFLRRFSLLDSLYMIPSARLVGRTIRHNIRLWLSEHSVTSARRRNLVAGR</sequence>
<dbReference type="PRINTS" id="PR00420">
    <property type="entry name" value="RNGMNOXGNASE"/>
</dbReference>
<dbReference type="Gene3D" id="3.50.50.60">
    <property type="entry name" value="FAD/NAD(P)-binding domain"/>
    <property type="match status" value="1"/>
</dbReference>
<dbReference type="Proteomes" id="UP000466681">
    <property type="component" value="Chromosome"/>
</dbReference>
<dbReference type="InterPro" id="IPR036188">
    <property type="entry name" value="FAD/NAD-bd_sf"/>
</dbReference>